<dbReference type="Gene3D" id="1.10.150.190">
    <property type="entry name" value="Translation initiation factor 2, subunit 1, domain 2"/>
    <property type="match status" value="1"/>
</dbReference>
<dbReference type="SUPFAM" id="SSF50249">
    <property type="entry name" value="Nucleic acid-binding proteins"/>
    <property type="match status" value="1"/>
</dbReference>
<proteinExistence type="predicted"/>
<dbReference type="Proteomes" id="UP000277580">
    <property type="component" value="Unassembled WGS sequence"/>
</dbReference>
<evidence type="ECO:0000313" key="3">
    <source>
        <dbReference type="Proteomes" id="UP000277580"/>
    </source>
</evidence>
<reference evidence="2 3" key="1">
    <citation type="journal article" date="2018" name="Nat. Ecol. Evol.">
        <title>Pezizomycetes genomes reveal the molecular basis of ectomycorrhizal truffle lifestyle.</title>
        <authorList>
            <person name="Murat C."/>
            <person name="Payen T."/>
            <person name="Noel B."/>
            <person name="Kuo A."/>
            <person name="Morin E."/>
            <person name="Chen J."/>
            <person name="Kohler A."/>
            <person name="Krizsan K."/>
            <person name="Balestrini R."/>
            <person name="Da Silva C."/>
            <person name="Montanini B."/>
            <person name="Hainaut M."/>
            <person name="Levati E."/>
            <person name="Barry K.W."/>
            <person name="Belfiori B."/>
            <person name="Cichocki N."/>
            <person name="Clum A."/>
            <person name="Dockter R.B."/>
            <person name="Fauchery L."/>
            <person name="Guy J."/>
            <person name="Iotti M."/>
            <person name="Le Tacon F."/>
            <person name="Lindquist E.A."/>
            <person name="Lipzen A."/>
            <person name="Malagnac F."/>
            <person name="Mello A."/>
            <person name="Molinier V."/>
            <person name="Miyauchi S."/>
            <person name="Poulain J."/>
            <person name="Riccioni C."/>
            <person name="Rubini A."/>
            <person name="Sitrit Y."/>
            <person name="Splivallo R."/>
            <person name="Traeger S."/>
            <person name="Wang M."/>
            <person name="Zifcakova L."/>
            <person name="Wipf D."/>
            <person name="Zambonelli A."/>
            <person name="Paolocci F."/>
            <person name="Nowrousian M."/>
            <person name="Ottonello S."/>
            <person name="Baldrian P."/>
            <person name="Spatafora J.W."/>
            <person name="Henrissat B."/>
            <person name="Nagy L.G."/>
            <person name="Aury J.M."/>
            <person name="Wincker P."/>
            <person name="Grigoriev I.V."/>
            <person name="Bonfante P."/>
            <person name="Martin F.M."/>
        </authorList>
    </citation>
    <scope>NUCLEOTIDE SEQUENCE [LARGE SCALE GENOMIC DNA]</scope>
    <source>
        <strain evidence="2 3">CCBAS932</strain>
    </source>
</reference>
<dbReference type="Pfam" id="PF07541">
    <property type="entry name" value="EIF_2_alpha"/>
    <property type="match status" value="1"/>
</dbReference>
<dbReference type="InterPro" id="IPR012340">
    <property type="entry name" value="NA-bd_OB-fold"/>
</dbReference>
<keyword evidence="3" id="KW-1185">Reference proteome</keyword>
<dbReference type="SUPFAM" id="SSF110993">
    <property type="entry name" value="eIF-2-alpha, C-terminal domain"/>
    <property type="match status" value="1"/>
</dbReference>
<dbReference type="PANTHER" id="PTHR10602:SF0">
    <property type="entry name" value="EUKARYOTIC TRANSLATION INITIATION FACTOR 2 SUBUNIT 1"/>
    <property type="match status" value="1"/>
</dbReference>
<dbReference type="InParanoid" id="A0A3N4KQD7"/>
<dbReference type="AlphaFoldDB" id="A0A3N4KQD7"/>
<organism evidence="2 3">
    <name type="scientific">Morchella conica CCBAS932</name>
    <dbReference type="NCBI Taxonomy" id="1392247"/>
    <lineage>
        <taxon>Eukaryota</taxon>
        <taxon>Fungi</taxon>
        <taxon>Dikarya</taxon>
        <taxon>Ascomycota</taxon>
        <taxon>Pezizomycotina</taxon>
        <taxon>Pezizomycetes</taxon>
        <taxon>Pezizales</taxon>
        <taxon>Morchellaceae</taxon>
        <taxon>Morchella</taxon>
    </lineage>
</organism>
<dbReference type="InterPro" id="IPR011488">
    <property type="entry name" value="TIF_2_asu"/>
</dbReference>
<protein>
    <submittedName>
        <fullName evidence="2">Nucleic acid-binding protein</fullName>
    </submittedName>
</protein>
<gene>
    <name evidence="2" type="ORF">P167DRAFT_592136</name>
</gene>
<dbReference type="Gene3D" id="3.30.70.1130">
    <property type="entry name" value="EIF_2_alpha"/>
    <property type="match status" value="1"/>
</dbReference>
<dbReference type="GO" id="GO:0005850">
    <property type="term" value="C:eukaryotic translation initiation factor 2 complex"/>
    <property type="evidence" value="ECO:0007669"/>
    <property type="project" value="TreeGrafter"/>
</dbReference>
<dbReference type="PANTHER" id="PTHR10602">
    <property type="entry name" value="EUKARYOTIC TRANSLATION INITIATION FACTOR 2 SUBUNIT 1"/>
    <property type="match status" value="1"/>
</dbReference>
<dbReference type="STRING" id="1392247.A0A3N4KQD7"/>
<dbReference type="GO" id="GO:0003723">
    <property type="term" value="F:RNA binding"/>
    <property type="evidence" value="ECO:0007669"/>
    <property type="project" value="InterPro"/>
</dbReference>
<dbReference type="InterPro" id="IPR024055">
    <property type="entry name" value="TIF2_asu_C"/>
</dbReference>
<evidence type="ECO:0000313" key="2">
    <source>
        <dbReference type="EMBL" id="RPB10591.1"/>
    </source>
</evidence>
<dbReference type="OrthoDB" id="1685042at2759"/>
<dbReference type="GO" id="GO:0033290">
    <property type="term" value="C:eukaryotic 48S preinitiation complex"/>
    <property type="evidence" value="ECO:0007669"/>
    <property type="project" value="TreeGrafter"/>
</dbReference>
<dbReference type="InterPro" id="IPR024054">
    <property type="entry name" value="TIF2_asu_middle_sf"/>
</dbReference>
<keyword evidence="1" id="KW-0648">Protein biosynthesis</keyword>
<dbReference type="Gene3D" id="2.40.50.140">
    <property type="entry name" value="Nucleic acid-binding proteins"/>
    <property type="match status" value="1"/>
</dbReference>
<dbReference type="EMBL" id="ML119142">
    <property type="protein sequence ID" value="RPB10591.1"/>
    <property type="molecule type" value="Genomic_DNA"/>
</dbReference>
<sequence length="270" mass="30121">MFDNGTEDVRFYKEKFPQPGDCVVVIVGKSTKDGVRVKLLEYGHIDGFIRKEDIDRCKETFVLLIARKGKNEVVKVLSVNAETGYTELSKLQVTDDEHKTCDDKYHRAVTADWVLRSVSNQTEKVSVVQLYEDIGWPLVETYGSLNDQVWQPFTFPSPEVLSTLIACVNTRISPDPVSLYAEIDVRCNGYGGNDAIKSALFAGEAMGTDIVPIKTRPIAVPLHRIGSERCYDRVMGLETLANAVDAVKEVIERGDGECNLGAVVWRVTSW</sequence>
<name>A0A3N4KQD7_9PEZI</name>
<accession>A0A3N4KQD7</accession>
<dbReference type="GO" id="GO:0043022">
    <property type="term" value="F:ribosome binding"/>
    <property type="evidence" value="ECO:0007669"/>
    <property type="project" value="TreeGrafter"/>
</dbReference>
<dbReference type="SUPFAM" id="SSF116742">
    <property type="entry name" value="eIF2alpha middle domain-like"/>
    <property type="match status" value="1"/>
</dbReference>
<dbReference type="GO" id="GO:0003743">
    <property type="term" value="F:translation initiation factor activity"/>
    <property type="evidence" value="ECO:0007669"/>
    <property type="project" value="InterPro"/>
</dbReference>
<evidence type="ECO:0000256" key="1">
    <source>
        <dbReference type="ARBA" id="ARBA00022917"/>
    </source>
</evidence>